<dbReference type="RefSeq" id="WP_117002107.1">
    <property type="nucleotide sequence ID" value="NZ_BMJS01000005.1"/>
</dbReference>
<reference evidence="2" key="2">
    <citation type="submission" date="2020-09" db="EMBL/GenBank/DDBJ databases">
        <authorList>
            <person name="Sun Q."/>
            <person name="Zhou Y."/>
        </authorList>
    </citation>
    <scope>NUCLEOTIDE SEQUENCE</scope>
    <source>
        <strain evidence="2">CGMCC 1.15758</strain>
    </source>
</reference>
<dbReference type="Proteomes" id="UP000636949">
    <property type="component" value="Unassembled WGS sequence"/>
</dbReference>
<dbReference type="InterPro" id="IPR025714">
    <property type="entry name" value="Methyltranfer_dom"/>
</dbReference>
<sequence>MTNQLNAEYYYTNSDLQKKIAIDLFQYHKFSNNERILDIGSGDGYITKLMSQYGHIIGIDSSHSMINFAKKYNSNKITEFVESTILEYNTEERFSLITAFNSIYWCGDIDQIFKKINELLEKNGKFLIVTYPKESPYWLPIISLLQQKAWVNWQEKSIYKHWIESKQYTKIINDNNLSLIRTDSSTEEITYNNSGEYISYLKGWLPLMFNISDFPIDDFINELVFSIWGTNTSKAINLSYKKLVLYGQPK</sequence>
<dbReference type="PANTHER" id="PTHR43861:SF1">
    <property type="entry name" value="TRANS-ACONITATE 2-METHYLTRANSFERASE"/>
    <property type="match status" value="1"/>
</dbReference>
<dbReference type="InterPro" id="IPR029063">
    <property type="entry name" value="SAM-dependent_MTases_sf"/>
</dbReference>
<proteinExistence type="predicted"/>
<keyword evidence="3" id="KW-1185">Reference proteome</keyword>
<evidence type="ECO:0000313" key="3">
    <source>
        <dbReference type="Proteomes" id="UP000636949"/>
    </source>
</evidence>
<dbReference type="Gene3D" id="3.40.50.150">
    <property type="entry name" value="Vaccinia Virus protein VP39"/>
    <property type="match status" value="1"/>
</dbReference>
<dbReference type="OrthoDB" id="9760689at2"/>
<organism evidence="2 3">
    <name type="scientific">Cysteiniphilum litorale</name>
    <dbReference type="NCBI Taxonomy" id="2056700"/>
    <lineage>
        <taxon>Bacteria</taxon>
        <taxon>Pseudomonadati</taxon>
        <taxon>Pseudomonadota</taxon>
        <taxon>Gammaproteobacteria</taxon>
        <taxon>Thiotrichales</taxon>
        <taxon>Fastidiosibacteraceae</taxon>
        <taxon>Cysteiniphilum</taxon>
    </lineage>
</organism>
<dbReference type="CDD" id="cd02440">
    <property type="entry name" value="AdoMet_MTases"/>
    <property type="match status" value="1"/>
</dbReference>
<dbReference type="SUPFAM" id="SSF53335">
    <property type="entry name" value="S-adenosyl-L-methionine-dependent methyltransferases"/>
    <property type="match status" value="1"/>
</dbReference>
<protein>
    <recommendedName>
        <fullName evidence="1">Methyltransferase domain-containing protein</fullName>
    </recommendedName>
</protein>
<dbReference type="EMBL" id="BMJS01000005">
    <property type="protein sequence ID" value="GGF92771.1"/>
    <property type="molecule type" value="Genomic_DNA"/>
</dbReference>
<dbReference type="PANTHER" id="PTHR43861">
    <property type="entry name" value="TRANS-ACONITATE 2-METHYLTRANSFERASE-RELATED"/>
    <property type="match status" value="1"/>
</dbReference>
<name>A0A8J2Z3A9_9GAMM</name>
<dbReference type="Pfam" id="PF13847">
    <property type="entry name" value="Methyltransf_31"/>
    <property type="match status" value="1"/>
</dbReference>
<comment type="caution">
    <text evidence="2">The sequence shown here is derived from an EMBL/GenBank/DDBJ whole genome shotgun (WGS) entry which is preliminary data.</text>
</comment>
<dbReference type="AlphaFoldDB" id="A0A8J2Z3A9"/>
<accession>A0A8J2Z3A9</accession>
<evidence type="ECO:0000313" key="2">
    <source>
        <dbReference type="EMBL" id="GGF92771.1"/>
    </source>
</evidence>
<reference evidence="2" key="1">
    <citation type="journal article" date="2014" name="Int. J. Syst. Evol. Microbiol.">
        <title>Complete genome sequence of Corynebacterium casei LMG S-19264T (=DSM 44701T), isolated from a smear-ripened cheese.</title>
        <authorList>
            <consortium name="US DOE Joint Genome Institute (JGI-PGF)"/>
            <person name="Walter F."/>
            <person name="Albersmeier A."/>
            <person name="Kalinowski J."/>
            <person name="Ruckert C."/>
        </authorList>
    </citation>
    <scope>NUCLEOTIDE SEQUENCE</scope>
    <source>
        <strain evidence="2">CGMCC 1.15758</strain>
    </source>
</reference>
<evidence type="ECO:0000259" key="1">
    <source>
        <dbReference type="Pfam" id="PF13847"/>
    </source>
</evidence>
<feature type="domain" description="Methyltransferase" evidence="1">
    <location>
        <begin position="32"/>
        <end position="175"/>
    </location>
</feature>
<gene>
    <name evidence="2" type="ORF">GCM10010995_07420</name>
</gene>